<dbReference type="AlphaFoldDB" id="A0A072N6R0"/>
<keyword evidence="4" id="KW-1185">Reference proteome</keyword>
<dbReference type="InterPro" id="IPR025139">
    <property type="entry name" value="DUF4062"/>
</dbReference>
<gene>
    <name evidence="3" type="ORF">D777_01257</name>
</gene>
<reference evidence="3 4" key="1">
    <citation type="submission" date="2012-12" db="EMBL/GenBank/DDBJ databases">
        <title>Genome assembly of Marinobacter sp. AK21.</title>
        <authorList>
            <person name="Khatri I."/>
            <person name="Kumar R."/>
            <person name="Vaidya B."/>
            <person name="Subramanian S."/>
            <person name="Pinnaka A."/>
        </authorList>
    </citation>
    <scope>NUCLEOTIDE SEQUENCE [LARGE SCALE GENOMIC DNA]</scope>
    <source>
        <strain evidence="3 4">AK21</strain>
    </source>
</reference>
<comment type="caution">
    <text evidence="3">The sequence shown here is derived from an EMBL/GenBank/DDBJ whole genome shotgun (WGS) entry which is preliminary data.</text>
</comment>
<name>A0A072N6R0_9GAMM</name>
<evidence type="ECO:0000259" key="2">
    <source>
        <dbReference type="Pfam" id="PF13271"/>
    </source>
</evidence>
<evidence type="ECO:0000313" key="4">
    <source>
        <dbReference type="Proteomes" id="UP000035057"/>
    </source>
</evidence>
<dbReference type="RefSeq" id="WP_036129388.1">
    <property type="nucleotide sequence ID" value="NZ_ANIE01000003.1"/>
</dbReference>
<dbReference type="Pfam" id="PF13271">
    <property type="entry name" value="DUF4062"/>
    <property type="match status" value="1"/>
</dbReference>
<protein>
    <recommendedName>
        <fullName evidence="2">DUF4062 domain-containing protein</fullName>
    </recommendedName>
</protein>
<feature type="coiled-coil region" evidence="1">
    <location>
        <begin position="169"/>
        <end position="196"/>
    </location>
</feature>
<dbReference type="PATRIC" id="fig|1137280.3.peg.1071"/>
<organism evidence="3 4">
    <name type="scientific">Marinobacter nitratireducens</name>
    <dbReference type="NCBI Taxonomy" id="1137280"/>
    <lineage>
        <taxon>Bacteria</taxon>
        <taxon>Pseudomonadati</taxon>
        <taxon>Pseudomonadota</taxon>
        <taxon>Gammaproteobacteria</taxon>
        <taxon>Pseudomonadales</taxon>
        <taxon>Marinobacteraceae</taxon>
        <taxon>Marinobacter</taxon>
    </lineage>
</organism>
<dbReference type="EMBL" id="ANIE01000003">
    <property type="protein sequence ID" value="KEF32623.1"/>
    <property type="molecule type" value="Genomic_DNA"/>
</dbReference>
<accession>A0A072N6R0</accession>
<dbReference type="Proteomes" id="UP000035057">
    <property type="component" value="Unassembled WGS sequence"/>
</dbReference>
<keyword evidence="1" id="KW-0175">Coiled coil</keyword>
<evidence type="ECO:0000313" key="3">
    <source>
        <dbReference type="EMBL" id="KEF32623.1"/>
    </source>
</evidence>
<dbReference type="OrthoDB" id="72299at2"/>
<feature type="domain" description="DUF4062" evidence="2">
    <location>
        <begin position="6"/>
        <end position="87"/>
    </location>
</feature>
<sequence>MDKKYQVFVSSTYVDLLEERKEVIQALLELDCIPVGMELFPASDEDQWTFIQSVIDDCDYYVLILGGRYGSCSESGMGYTEMEYRYALETGKPIISFVYKDPSQLAVSKTDQDQELSEKLGKFRELVQKKLCKYWETPAELGGVVGRSLVQLKKRSPAVGWVKADLLPDEDSSQEMLRLRKEIEKLEEELEQASSSSTIDQTNLAQGDDLFEVSFMGEAGEFFERVSVPLTATYSWNTIFGELAPSLIDEESDIGLKNRLNAFLLRNHEDEVLRKCRGHHERPSCAIDSSSYETIVVQLRALNLIDKSTRNRSVKDKKTYWCLTTKGDQVMVGLRAIRREDG</sequence>
<proteinExistence type="predicted"/>
<evidence type="ECO:0000256" key="1">
    <source>
        <dbReference type="SAM" id="Coils"/>
    </source>
</evidence>